<evidence type="ECO:0000259" key="1">
    <source>
        <dbReference type="Pfam" id="PF03435"/>
    </source>
</evidence>
<evidence type="ECO:0000259" key="2">
    <source>
        <dbReference type="Pfam" id="PF16653"/>
    </source>
</evidence>
<dbReference type="Proteomes" id="UP000596004">
    <property type="component" value="Chromosome"/>
</dbReference>
<dbReference type="PROSITE" id="PS51257">
    <property type="entry name" value="PROKAR_LIPOPROTEIN"/>
    <property type="match status" value="1"/>
</dbReference>
<dbReference type="AlphaFoldDB" id="A0A7T9DJN6"/>
<dbReference type="EMBL" id="CP064981">
    <property type="protein sequence ID" value="QQR92501.1"/>
    <property type="molecule type" value="Genomic_DNA"/>
</dbReference>
<dbReference type="PANTHER" id="PTHR43796">
    <property type="entry name" value="CARBOXYNORSPERMIDINE SYNTHASE"/>
    <property type="match status" value="1"/>
</dbReference>
<dbReference type="InterPro" id="IPR005097">
    <property type="entry name" value="Sacchrp_dh_NADP-bd"/>
</dbReference>
<dbReference type="InterPro" id="IPR036291">
    <property type="entry name" value="NAD(P)-bd_dom_sf"/>
</dbReference>
<dbReference type="Pfam" id="PF16653">
    <property type="entry name" value="Sacchrp_dh_C"/>
    <property type="match status" value="1"/>
</dbReference>
<name>A0A7T9DJN6_9ARCH</name>
<evidence type="ECO:0000313" key="3">
    <source>
        <dbReference type="EMBL" id="QQR92501.1"/>
    </source>
</evidence>
<sequence length="413" mass="46383">MFLQTKEGINLNYAIIGCGITGSAIAYQLSRIDSIKELVIVDKNPENINRVNELVGKKVKIKSYCLDPLKDNKFFQKIKNTKVLINSASPLCNIKLMKDCIKSATNYIDLASNPFPYPGIEKGTTLDEQLVLNEKFRRSGIVAITNTGFSPGFTDIISKNLAVKYSLDRINSIQIYFGERIGSEKLVCSWSPYILLLEVLSPPTIYRDGKIIELDFNDAIGYIDFPNPIGRIKTRVFSGHPELRTIPEFIGLPVDEIKIGGGMYLNNLELSDMIAAALSKQLRESVIFKGDVFEILSKSFESAENFDRNYKNGIIKYEYFCGTISITGKSKDKIIHYNLEINESIENIIKKIPCGSIASYVVSFLPAVIAHMITQKKITQRGVIVPGQLTEINEIIQRIRGMGLNMKETIRQE</sequence>
<dbReference type="Gene3D" id="3.30.360.10">
    <property type="entry name" value="Dihydrodipicolinate Reductase, domain 2"/>
    <property type="match status" value="1"/>
</dbReference>
<proteinExistence type="predicted"/>
<dbReference type="Pfam" id="PF03435">
    <property type="entry name" value="Sacchrp_dh_NADP"/>
    <property type="match status" value="1"/>
</dbReference>
<feature type="domain" description="Saccharopine dehydrogenase-like C-terminal" evidence="2">
    <location>
        <begin position="148"/>
        <end position="400"/>
    </location>
</feature>
<protein>
    <submittedName>
        <fullName evidence="3">Saccharopine dehydrogenase NADP-binding domain-containing protein</fullName>
    </submittedName>
</protein>
<accession>A0A7T9DJN6</accession>
<dbReference type="SUPFAM" id="SSF51735">
    <property type="entry name" value="NAD(P)-binding Rossmann-fold domains"/>
    <property type="match status" value="1"/>
</dbReference>
<dbReference type="PANTHER" id="PTHR43796:SF2">
    <property type="entry name" value="CARBOXYNORSPERMIDINE SYNTHASE"/>
    <property type="match status" value="1"/>
</dbReference>
<gene>
    <name evidence="3" type="ORF">IPJ89_05135</name>
</gene>
<dbReference type="Gene3D" id="3.40.50.720">
    <property type="entry name" value="NAD(P)-binding Rossmann-like Domain"/>
    <property type="match status" value="1"/>
</dbReference>
<feature type="domain" description="Saccharopine dehydrogenase NADP binding" evidence="1">
    <location>
        <begin position="15"/>
        <end position="144"/>
    </location>
</feature>
<organism evidence="3">
    <name type="scientific">Candidatus Iainarchaeum sp</name>
    <dbReference type="NCBI Taxonomy" id="3101447"/>
    <lineage>
        <taxon>Archaea</taxon>
        <taxon>Candidatus Iainarchaeota</taxon>
        <taxon>Candidatus Iainarchaeia</taxon>
        <taxon>Candidatus Iainarchaeales</taxon>
        <taxon>Candidatus Iainarchaeaceae</taxon>
        <taxon>Candidatus Iainarchaeum</taxon>
    </lineage>
</organism>
<reference evidence="3" key="1">
    <citation type="submission" date="2020-11" db="EMBL/GenBank/DDBJ databases">
        <title>Connecting structure to function with the recovery of over 1000 high-quality activated sludge metagenome-assembled genomes encoding full-length rRNA genes using long-read sequencing.</title>
        <authorList>
            <person name="Singleton C.M."/>
            <person name="Petriglieri F."/>
            <person name="Kristensen J.M."/>
            <person name="Kirkegaard R.H."/>
            <person name="Michaelsen T.Y."/>
            <person name="Andersen M.H."/>
            <person name="Karst S.M."/>
            <person name="Dueholm M.S."/>
            <person name="Nielsen P.H."/>
            <person name="Albertsen M."/>
        </authorList>
    </citation>
    <scope>NUCLEOTIDE SEQUENCE</scope>
    <source>
        <strain evidence="3">Fred_18-Q3-R57-64_BAT3C.431</strain>
    </source>
</reference>
<dbReference type="InterPro" id="IPR032095">
    <property type="entry name" value="Sacchrp_dh-like_C"/>
</dbReference>